<reference evidence="11" key="1">
    <citation type="submission" date="2019-12" db="UniProtKB">
        <authorList>
            <consortium name="WormBaseParasite"/>
        </authorList>
    </citation>
    <scope>IDENTIFICATION</scope>
</reference>
<dbReference type="Pfam" id="PF13671">
    <property type="entry name" value="AAA_33"/>
    <property type="match status" value="1"/>
</dbReference>
<keyword evidence="10" id="KW-1185">Reference proteome</keyword>
<protein>
    <recommendedName>
        <fullName evidence="3 9">Gluconokinase</fullName>
        <ecNumber evidence="3 9">2.7.1.12</ecNumber>
    </recommendedName>
</protein>
<dbReference type="InterPro" id="IPR027417">
    <property type="entry name" value="P-loop_NTPase"/>
</dbReference>
<sequence>MVDVSLAVNGDSSMPLCDGLTIVLMGVSGSGKSTVGKALSIKLGIPFLDGDDYHSPLNKAKMCRGEPLSDEDRSHWLFTISELAEQFHAKGQAIIIGCSALKQQYRQYLMGQRKKSTYIFHLQVPLEVAENRVRARTDHFFKPWLLKSQYETLQSPSPDEFHIINIDASQPITIVVSNICTFLKSLSRDDAKVVQ</sequence>
<name>A0A5S6QUP0_TRIMR</name>
<dbReference type="Gene3D" id="3.40.50.300">
    <property type="entry name" value="P-loop containing nucleotide triphosphate hydrolases"/>
    <property type="match status" value="1"/>
</dbReference>
<dbReference type="EC" id="2.7.1.12" evidence="3 9"/>
<keyword evidence="6 9" id="KW-0418">Kinase</keyword>
<accession>A0A5S6QUP0</accession>
<comment type="pathway">
    <text evidence="1 9">Carbohydrate acid metabolism; D-gluconate degradation.</text>
</comment>
<dbReference type="GO" id="GO:0005524">
    <property type="term" value="F:ATP binding"/>
    <property type="evidence" value="ECO:0007669"/>
    <property type="project" value="UniProtKB-KW"/>
</dbReference>
<evidence type="ECO:0000313" key="10">
    <source>
        <dbReference type="Proteomes" id="UP000046395"/>
    </source>
</evidence>
<dbReference type="SUPFAM" id="SSF52540">
    <property type="entry name" value="P-loop containing nucleoside triphosphate hydrolases"/>
    <property type="match status" value="1"/>
</dbReference>
<dbReference type="Proteomes" id="UP000046395">
    <property type="component" value="Unassembled WGS sequence"/>
</dbReference>
<evidence type="ECO:0000313" key="11">
    <source>
        <dbReference type="WBParaSite" id="TMUE_3000010843.1"/>
    </source>
</evidence>
<dbReference type="WBParaSite" id="TMUE_3000010843.1">
    <property type="protein sequence ID" value="TMUE_3000010843.1"/>
    <property type="gene ID" value="WBGene00287083"/>
</dbReference>
<dbReference type="GO" id="GO:0005737">
    <property type="term" value="C:cytoplasm"/>
    <property type="evidence" value="ECO:0007669"/>
    <property type="project" value="TreeGrafter"/>
</dbReference>
<evidence type="ECO:0000256" key="6">
    <source>
        <dbReference type="ARBA" id="ARBA00022777"/>
    </source>
</evidence>
<evidence type="ECO:0000256" key="5">
    <source>
        <dbReference type="ARBA" id="ARBA00022741"/>
    </source>
</evidence>
<proteinExistence type="inferred from homology"/>
<evidence type="ECO:0000256" key="1">
    <source>
        <dbReference type="ARBA" id="ARBA00004875"/>
    </source>
</evidence>
<dbReference type="STRING" id="70415.A0A5S6QUP0"/>
<evidence type="ECO:0000256" key="8">
    <source>
        <dbReference type="ARBA" id="ARBA00048090"/>
    </source>
</evidence>
<dbReference type="InterPro" id="IPR006001">
    <property type="entry name" value="Therm_gnt_kin"/>
</dbReference>
<keyword evidence="5 9" id="KW-0547">Nucleotide-binding</keyword>
<dbReference type="GO" id="GO:0005975">
    <property type="term" value="P:carbohydrate metabolic process"/>
    <property type="evidence" value="ECO:0007669"/>
    <property type="project" value="InterPro"/>
</dbReference>
<evidence type="ECO:0000256" key="9">
    <source>
        <dbReference type="RuleBase" id="RU363066"/>
    </source>
</evidence>
<dbReference type="GO" id="GO:0046316">
    <property type="term" value="F:gluconokinase activity"/>
    <property type="evidence" value="ECO:0007669"/>
    <property type="project" value="UniProtKB-EC"/>
</dbReference>
<dbReference type="CDD" id="cd02021">
    <property type="entry name" value="GntK"/>
    <property type="match status" value="1"/>
</dbReference>
<dbReference type="PANTHER" id="PTHR43442">
    <property type="entry name" value="GLUCONOKINASE-RELATED"/>
    <property type="match status" value="1"/>
</dbReference>
<dbReference type="NCBIfam" id="TIGR01313">
    <property type="entry name" value="therm_gnt_kin"/>
    <property type="match status" value="1"/>
</dbReference>
<keyword evidence="7 9" id="KW-0067">ATP-binding</keyword>
<evidence type="ECO:0000256" key="2">
    <source>
        <dbReference type="ARBA" id="ARBA00008420"/>
    </source>
</evidence>
<dbReference type="UniPathway" id="UPA00792"/>
<organism evidence="10 11">
    <name type="scientific">Trichuris muris</name>
    <name type="common">Mouse whipworm</name>
    <dbReference type="NCBI Taxonomy" id="70415"/>
    <lineage>
        <taxon>Eukaryota</taxon>
        <taxon>Metazoa</taxon>
        <taxon>Ecdysozoa</taxon>
        <taxon>Nematoda</taxon>
        <taxon>Enoplea</taxon>
        <taxon>Dorylaimia</taxon>
        <taxon>Trichinellida</taxon>
        <taxon>Trichuridae</taxon>
        <taxon>Trichuris</taxon>
    </lineage>
</organism>
<dbReference type="PANTHER" id="PTHR43442:SF3">
    <property type="entry name" value="GLUCONOKINASE-RELATED"/>
    <property type="match status" value="1"/>
</dbReference>
<comment type="catalytic activity">
    <reaction evidence="8 9">
        <text>D-gluconate + ATP = 6-phospho-D-gluconate + ADP + H(+)</text>
        <dbReference type="Rhea" id="RHEA:19433"/>
        <dbReference type="ChEBI" id="CHEBI:15378"/>
        <dbReference type="ChEBI" id="CHEBI:18391"/>
        <dbReference type="ChEBI" id="CHEBI:30616"/>
        <dbReference type="ChEBI" id="CHEBI:58759"/>
        <dbReference type="ChEBI" id="CHEBI:456216"/>
        <dbReference type="EC" id="2.7.1.12"/>
    </reaction>
</comment>
<dbReference type="PRINTS" id="PR01100">
    <property type="entry name" value="SHIKIMTKNASE"/>
</dbReference>
<evidence type="ECO:0000256" key="7">
    <source>
        <dbReference type="ARBA" id="ARBA00022840"/>
    </source>
</evidence>
<evidence type="ECO:0000256" key="4">
    <source>
        <dbReference type="ARBA" id="ARBA00022679"/>
    </source>
</evidence>
<keyword evidence="4 9" id="KW-0808">Transferase</keyword>
<evidence type="ECO:0000256" key="3">
    <source>
        <dbReference type="ARBA" id="ARBA00012054"/>
    </source>
</evidence>
<dbReference type="AlphaFoldDB" id="A0A5S6QUP0"/>
<comment type="similarity">
    <text evidence="2 9">Belongs to the gluconokinase GntK/GntV family.</text>
</comment>